<comment type="caution">
    <text evidence="3">The sequence shown here is derived from an EMBL/GenBank/DDBJ whole genome shotgun (WGS) entry which is preliminary data.</text>
</comment>
<gene>
    <name evidence="3" type="ORF">SAMN05444001_11831</name>
</gene>
<proteinExistence type="predicted"/>
<dbReference type="GO" id="GO:0030246">
    <property type="term" value="F:carbohydrate binding"/>
    <property type="evidence" value="ECO:0007669"/>
    <property type="project" value="InterPro"/>
</dbReference>
<feature type="signal peptide" evidence="1">
    <location>
        <begin position="1"/>
        <end position="23"/>
    </location>
</feature>
<evidence type="ECO:0000313" key="4">
    <source>
        <dbReference type="Proteomes" id="UP000236725"/>
    </source>
</evidence>
<dbReference type="Pfam" id="PF06452">
    <property type="entry name" value="CBM9_1"/>
    <property type="match status" value="1"/>
</dbReference>
<evidence type="ECO:0000259" key="2">
    <source>
        <dbReference type="Pfam" id="PF06452"/>
    </source>
</evidence>
<dbReference type="Gene3D" id="2.60.40.1190">
    <property type="match status" value="1"/>
</dbReference>
<name>A0A8G2BYB8_9BACT</name>
<dbReference type="PANTHER" id="PTHR35532:SF5">
    <property type="entry name" value="CARBOHYDRATE-BINDING DOMAIN-CONTAINING PROTEIN"/>
    <property type="match status" value="1"/>
</dbReference>
<dbReference type="RefSeq" id="WP_103984095.1">
    <property type="nucleotide sequence ID" value="NZ_FNVS01000018.1"/>
</dbReference>
<evidence type="ECO:0000313" key="3">
    <source>
        <dbReference type="EMBL" id="SEG17498.1"/>
    </source>
</evidence>
<dbReference type="PANTHER" id="PTHR35532">
    <property type="entry name" value="SIMILAR TO POLYHYDROXYALKANOATE DEPOLYMERASE"/>
    <property type="match status" value="1"/>
</dbReference>
<dbReference type="GO" id="GO:0004553">
    <property type="term" value="F:hydrolase activity, hydrolyzing O-glycosyl compounds"/>
    <property type="evidence" value="ECO:0007669"/>
    <property type="project" value="InterPro"/>
</dbReference>
<feature type="domain" description="Carbohydrate-binding" evidence="2">
    <location>
        <begin position="53"/>
        <end position="204"/>
    </location>
</feature>
<keyword evidence="4" id="KW-1185">Reference proteome</keyword>
<organism evidence="3 4">
    <name type="scientific">Parabacteroides chinchillae</name>
    <dbReference type="NCBI Taxonomy" id="871327"/>
    <lineage>
        <taxon>Bacteria</taxon>
        <taxon>Pseudomonadati</taxon>
        <taxon>Bacteroidota</taxon>
        <taxon>Bacteroidia</taxon>
        <taxon>Bacteroidales</taxon>
        <taxon>Tannerellaceae</taxon>
        <taxon>Parabacteroides</taxon>
    </lineage>
</organism>
<dbReference type="Proteomes" id="UP000236725">
    <property type="component" value="Unassembled WGS sequence"/>
</dbReference>
<dbReference type="GO" id="GO:0016052">
    <property type="term" value="P:carbohydrate catabolic process"/>
    <property type="evidence" value="ECO:0007669"/>
    <property type="project" value="InterPro"/>
</dbReference>
<protein>
    <submittedName>
        <fullName evidence="3">Carbohydrate family 9 binding domain-like</fullName>
    </submittedName>
</protein>
<dbReference type="InterPro" id="IPR010502">
    <property type="entry name" value="Carb-bd_dom_fam9"/>
</dbReference>
<keyword evidence="1" id="KW-0732">Signal</keyword>
<accession>A0A8G2BYB8</accession>
<dbReference type="EMBL" id="FNVS01000018">
    <property type="protein sequence ID" value="SEG17498.1"/>
    <property type="molecule type" value="Genomic_DNA"/>
</dbReference>
<dbReference type="SUPFAM" id="SSF49344">
    <property type="entry name" value="CBD9-like"/>
    <property type="match status" value="1"/>
</dbReference>
<reference evidence="3 4" key="1">
    <citation type="submission" date="2016-10" db="EMBL/GenBank/DDBJ databases">
        <authorList>
            <person name="Varghese N."/>
            <person name="Submissions S."/>
        </authorList>
    </citation>
    <scope>NUCLEOTIDE SEQUENCE [LARGE SCALE GENOMIC DNA]</scope>
    <source>
        <strain evidence="3 4">DSM 29073</strain>
    </source>
</reference>
<dbReference type="PROSITE" id="PS51257">
    <property type="entry name" value="PROKAR_LIPOPROTEIN"/>
    <property type="match status" value="1"/>
</dbReference>
<sequence length="368" mass="42154">MKRTILIAAPMAALILLSCTKPASKTKEITYTPQPSFNPPTYVCYKTPTPIKVDGKLSAQEWDAVPWTTDFVDIEGDKQPKPLFLTRAKMAYDDNGMYFAVLMEEPHVWANITEHDAVIFNDNDFEIFLNPSNDTHNYLEYEVNALGTEWDLYLTKPYRDNPQVLNNWELAGMKSAVYVDGTLNNPNDTDKSWSAEIFIPWSTIYQVMRGKEKPEAGEQIRVNFSRVEWTTDVQNGKYVKVPIKGEDKIREYNWVWAPTGVINIHLPEYWGYVQLSDKVAGTGETPFVKDPAEETKWLLRNLYYRQNEYAATFGNYASSIADLKPEELCSPKQAKQLTLHTTPSMYEISAPAPDGTVWHIRQDGLVWK</sequence>
<dbReference type="AlphaFoldDB" id="A0A8G2BYB8"/>
<dbReference type="CDD" id="cd09620">
    <property type="entry name" value="CBM9_like_3"/>
    <property type="match status" value="1"/>
</dbReference>
<evidence type="ECO:0000256" key="1">
    <source>
        <dbReference type="SAM" id="SignalP"/>
    </source>
</evidence>
<feature type="chain" id="PRO_5034470625" evidence="1">
    <location>
        <begin position="24"/>
        <end position="368"/>
    </location>
</feature>